<dbReference type="InterPro" id="IPR036439">
    <property type="entry name" value="Dockerin_dom_sf"/>
</dbReference>
<reference evidence="1" key="1">
    <citation type="journal article" date="2021" name="Microb. Physiol.">
        <title>Proteogenomic Insights into the Physiology of Marine, Sulfate-Reducing, Filamentous Desulfonema limicola and Desulfonema magnum.</title>
        <authorList>
            <person name="Schnaars V."/>
            <person name="Wohlbrand L."/>
            <person name="Scheve S."/>
            <person name="Hinrichs C."/>
            <person name="Reinhardt R."/>
            <person name="Rabus R."/>
        </authorList>
    </citation>
    <scope>NUCLEOTIDE SEQUENCE</scope>
    <source>
        <strain evidence="1">4be13</strain>
    </source>
</reference>
<evidence type="ECO:0000313" key="1">
    <source>
        <dbReference type="EMBL" id="QTA89834.1"/>
    </source>
</evidence>
<organism evidence="1 2">
    <name type="scientific">Desulfonema magnum</name>
    <dbReference type="NCBI Taxonomy" id="45655"/>
    <lineage>
        <taxon>Bacteria</taxon>
        <taxon>Pseudomonadati</taxon>
        <taxon>Thermodesulfobacteriota</taxon>
        <taxon>Desulfobacteria</taxon>
        <taxon>Desulfobacterales</taxon>
        <taxon>Desulfococcaceae</taxon>
        <taxon>Desulfonema</taxon>
    </lineage>
</organism>
<sequence>MPGRLIVVYDACHSGSFLPLLTPPEGKERIVISSAELGQSAYFTPLGGLSGGLSFSYQFWSAVLYGSELDEAFIFGKAMMKKSQTALLDADGDGIGNEDDDFVLANNIKIGRGYKPASDMPRIGSACENMTLHGETSATIWVGSVSDANGIREVVAVISRPDHDPGPSGTPVLDMPALNLEDPDGDSRYEGIYNDFAVTGTYEISVYALDTTEPDPLCSAPRQIAVIQKGRSCLRGDLSGDDTLTLTDALMALKSVAGKSAQTPCSTSGVDVNGDEKIGLEEVIYILDRVTVRE</sequence>
<name>A0A975GQF5_9BACT</name>
<keyword evidence="2" id="KW-1185">Reference proteome</keyword>
<dbReference type="Gene3D" id="1.10.1330.10">
    <property type="entry name" value="Dockerin domain"/>
    <property type="match status" value="1"/>
</dbReference>
<dbReference type="SUPFAM" id="SSF63446">
    <property type="entry name" value="Type I dockerin domain"/>
    <property type="match status" value="1"/>
</dbReference>
<evidence type="ECO:0000313" key="2">
    <source>
        <dbReference type="Proteomes" id="UP000663722"/>
    </source>
</evidence>
<protein>
    <submittedName>
        <fullName evidence="1">Dockerin domain-containing protein</fullName>
    </submittedName>
</protein>
<dbReference type="KEGG" id="dmm:dnm_058910"/>
<proteinExistence type="predicted"/>
<dbReference type="AlphaFoldDB" id="A0A975GQF5"/>
<accession>A0A975GQF5</accession>
<dbReference type="EMBL" id="CP061800">
    <property type="protein sequence ID" value="QTA89834.1"/>
    <property type="molecule type" value="Genomic_DNA"/>
</dbReference>
<gene>
    <name evidence="1" type="ORF">dnm_058910</name>
</gene>
<dbReference type="GO" id="GO:0000272">
    <property type="term" value="P:polysaccharide catabolic process"/>
    <property type="evidence" value="ECO:0007669"/>
    <property type="project" value="InterPro"/>
</dbReference>
<dbReference type="Proteomes" id="UP000663722">
    <property type="component" value="Chromosome"/>
</dbReference>